<dbReference type="Proteomes" id="UP000786183">
    <property type="component" value="Unassembled WGS sequence"/>
</dbReference>
<dbReference type="Pfam" id="PF11738">
    <property type="entry name" value="DUF3298"/>
    <property type="match status" value="1"/>
</dbReference>
<evidence type="ECO:0000259" key="1">
    <source>
        <dbReference type="Pfam" id="PF11738"/>
    </source>
</evidence>
<dbReference type="InterPro" id="IPR021729">
    <property type="entry name" value="DUF3298"/>
</dbReference>
<keyword evidence="3" id="KW-1185">Reference proteome</keyword>
<accession>A0ABS7WPG6</accession>
<gene>
    <name evidence="2" type="ORF">AVCANL283_00815</name>
</gene>
<feature type="domain" description="DUF3298" evidence="1">
    <location>
        <begin position="169"/>
        <end position="241"/>
    </location>
</feature>
<sequence length="255" mass="30702">MKKIILLCFCSYFVFAKSYFYEDKNEKIFFNDSSVFSVVKKIHIDEDIAIKNSFQFFFQDKYNILMNIKKSFKINKYKKLSKKLDFDIQEKQVSKKFYYNYTKNHQYLDFYYECNEGDICERASILVDYKQNYYSFCNSSYNYYNGAAHGVKDLDCSSYKDNQKLQLQDLFDDYQAFSNLVIKKINDSFYDSTLISNEAYNISESSFISQNYFLIDDYLVLLYNPYVIQPYFKGLIAIIIKKDYIKNYLKKEYLN</sequence>
<protein>
    <recommendedName>
        <fullName evidence="1">DUF3298 domain-containing protein</fullName>
    </recommendedName>
</protein>
<dbReference type="Gene3D" id="3.90.640.20">
    <property type="entry name" value="Heat-shock cognate protein, ATPase"/>
    <property type="match status" value="1"/>
</dbReference>
<name>A0ABS7WPG6_9BACT</name>
<organism evidence="2 3">
    <name type="scientific">Campylobacter canadensis</name>
    <dbReference type="NCBI Taxonomy" id="449520"/>
    <lineage>
        <taxon>Bacteria</taxon>
        <taxon>Pseudomonadati</taxon>
        <taxon>Campylobacterota</taxon>
        <taxon>Epsilonproteobacteria</taxon>
        <taxon>Campylobacterales</taxon>
        <taxon>Campylobacteraceae</taxon>
        <taxon>Campylobacter</taxon>
    </lineage>
</organism>
<evidence type="ECO:0000313" key="3">
    <source>
        <dbReference type="Proteomes" id="UP000786183"/>
    </source>
</evidence>
<dbReference type="InterPro" id="IPR037126">
    <property type="entry name" value="PdaC/RsiV-like_sf"/>
</dbReference>
<reference evidence="2 3" key="1">
    <citation type="submission" date="2020-07" db="EMBL/GenBank/DDBJ databases">
        <title>Transfer of Campylobacter canadensis to the novel genus Avispirillum gen. nov., that also includes two novel species recovered from migratory waterfowl: Avispirillum anseris sp. nov. and Avispirillum brantae sp. nov.</title>
        <authorList>
            <person name="Miller W.G."/>
            <person name="Chapman M.H."/>
            <person name="Yee E."/>
            <person name="Inglis G.D."/>
        </authorList>
    </citation>
    <scope>NUCLEOTIDE SEQUENCE [LARGE SCALE GENOMIC DNA]</scope>
    <source>
        <strain evidence="2 3">L283</strain>
    </source>
</reference>
<comment type="caution">
    <text evidence="2">The sequence shown here is derived from an EMBL/GenBank/DDBJ whole genome shotgun (WGS) entry which is preliminary data.</text>
</comment>
<evidence type="ECO:0000313" key="2">
    <source>
        <dbReference type="EMBL" id="MBZ7986655.1"/>
    </source>
</evidence>
<dbReference type="RefSeq" id="WP_172232531.1">
    <property type="nucleotide sequence ID" value="NZ_CP035946.1"/>
</dbReference>
<dbReference type="EMBL" id="JACGBB010000001">
    <property type="protein sequence ID" value="MBZ7986655.1"/>
    <property type="molecule type" value="Genomic_DNA"/>
</dbReference>
<proteinExistence type="predicted"/>